<keyword evidence="4 7" id="KW-1133">Transmembrane helix</keyword>
<dbReference type="AlphaFoldDB" id="A0A9P5JVS8"/>
<dbReference type="InterPro" id="IPR036259">
    <property type="entry name" value="MFS_trans_sf"/>
</dbReference>
<dbReference type="EMBL" id="WHVB01000035">
    <property type="protein sequence ID" value="KAF8467548.1"/>
    <property type="molecule type" value="Genomic_DNA"/>
</dbReference>
<dbReference type="GO" id="GO:0022857">
    <property type="term" value="F:transmembrane transporter activity"/>
    <property type="evidence" value="ECO:0007669"/>
    <property type="project" value="InterPro"/>
</dbReference>
<dbReference type="InterPro" id="IPR011701">
    <property type="entry name" value="MFS"/>
</dbReference>
<reference evidence="9" key="1">
    <citation type="submission" date="2019-10" db="EMBL/GenBank/DDBJ databases">
        <authorList>
            <consortium name="DOE Joint Genome Institute"/>
            <person name="Kuo A."/>
            <person name="Miyauchi S."/>
            <person name="Kiss E."/>
            <person name="Drula E."/>
            <person name="Kohler A."/>
            <person name="Sanchez-Garcia M."/>
            <person name="Andreopoulos B."/>
            <person name="Barry K.W."/>
            <person name="Bonito G."/>
            <person name="Buee M."/>
            <person name="Carver A."/>
            <person name="Chen C."/>
            <person name="Cichocki N."/>
            <person name="Clum A."/>
            <person name="Culley D."/>
            <person name="Crous P.W."/>
            <person name="Fauchery L."/>
            <person name="Girlanda M."/>
            <person name="Hayes R."/>
            <person name="Keri Z."/>
            <person name="LaButti K."/>
            <person name="Lipzen A."/>
            <person name="Lombard V."/>
            <person name="Magnuson J."/>
            <person name="Maillard F."/>
            <person name="Morin E."/>
            <person name="Murat C."/>
            <person name="Nolan M."/>
            <person name="Ohm R."/>
            <person name="Pangilinan J."/>
            <person name="Pereira M."/>
            <person name="Perotto S."/>
            <person name="Peter M."/>
            <person name="Riley R."/>
            <person name="Sitrit Y."/>
            <person name="Stielow B."/>
            <person name="Szollosi G."/>
            <person name="Zifcakova L."/>
            <person name="Stursova M."/>
            <person name="Spatafora J.W."/>
            <person name="Tedersoo L."/>
            <person name="Vaario L.-M."/>
            <person name="Yamada A."/>
            <person name="Yan M."/>
            <person name="Wang P."/>
            <person name="Xu J."/>
            <person name="Bruns T."/>
            <person name="Baldrian P."/>
            <person name="Vilgalys R."/>
            <person name="Henrissat B."/>
            <person name="Grigoriev I.V."/>
            <person name="Hibbett D."/>
            <person name="Nagy L.G."/>
            <person name="Martin F.M."/>
        </authorList>
    </citation>
    <scope>NUCLEOTIDE SEQUENCE</scope>
    <source>
        <strain evidence="9">Prilba</strain>
    </source>
</reference>
<feature type="transmembrane region" description="Helical" evidence="7">
    <location>
        <begin position="481"/>
        <end position="502"/>
    </location>
</feature>
<feature type="compositionally biased region" description="Polar residues" evidence="6">
    <location>
        <begin position="336"/>
        <end position="350"/>
    </location>
</feature>
<feature type="transmembrane region" description="Helical" evidence="7">
    <location>
        <begin position="618"/>
        <end position="637"/>
    </location>
</feature>
<protein>
    <submittedName>
        <fullName evidence="9">MFS general substrate transporter</fullName>
    </submittedName>
</protein>
<keyword evidence="3 7" id="KW-0812">Transmembrane</keyword>
<feature type="transmembrane region" description="Helical" evidence="7">
    <location>
        <begin position="222"/>
        <end position="243"/>
    </location>
</feature>
<evidence type="ECO:0000256" key="1">
    <source>
        <dbReference type="ARBA" id="ARBA00004141"/>
    </source>
</evidence>
<organism evidence="9 10">
    <name type="scientific">Russula ochroleuca</name>
    <dbReference type="NCBI Taxonomy" id="152965"/>
    <lineage>
        <taxon>Eukaryota</taxon>
        <taxon>Fungi</taxon>
        <taxon>Dikarya</taxon>
        <taxon>Basidiomycota</taxon>
        <taxon>Agaricomycotina</taxon>
        <taxon>Agaricomycetes</taxon>
        <taxon>Russulales</taxon>
        <taxon>Russulaceae</taxon>
        <taxon>Russula</taxon>
    </lineage>
</organism>
<feature type="transmembrane region" description="Helical" evidence="7">
    <location>
        <begin position="578"/>
        <end position="597"/>
    </location>
</feature>
<dbReference type="GO" id="GO:0016020">
    <property type="term" value="C:membrane"/>
    <property type="evidence" value="ECO:0007669"/>
    <property type="project" value="UniProtKB-SubCell"/>
</dbReference>
<feature type="transmembrane region" description="Helical" evidence="7">
    <location>
        <begin position="52"/>
        <end position="71"/>
    </location>
</feature>
<dbReference type="InterPro" id="IPR020846">
    <property type="entry name" value="MFS_dom"/>
</dbReference>
<dbReference type="PANTHER" id="PTHR23511">
    <property type="entry name" value="SYNAPTIC VESICLE GLYCOPROTEIN 2"/>
    <property type="match status" value="1"/>
</dbReference>
<evidence type="ECO:0000256" key="3">
    <source>
        <dbReference type="ARBA" id="ARBA00022692"/>
    </source>
</evidence>
<evidence type="ECO:0000259" key="8">
    <source>
        <dbReference type="PROSITE" id="PS50850"/>
    </source>
</evidence>
<comment type="caution">
    <text evidence="9">The sequence shown here is derived from an EMBL/GenBank/DDBJ whole genome shotgun (WGS) entry which is preliminary data.</text>
</comment>
<accession>A0A9P5JVS8</accession>
<feature type="compositionally biased region" description="Basic residues" evidence="6">
    <location>
        <begin position="416"/>
        <end position="431"/>
    </location>
</feature>
<keyword evidence="2" id="KW-0813">Transport</keyword>
<gene>
    <name evidence="9" type="ORF">DFH94DRAFT_777954</name>
</gene>
<dbReference type="Gene3D" id="1.20.1250.20">
    <property type="entry name" value="MFS general substrate transporter like domains"/>
    <property type="match status" value="2"/>
</dbReference>
<sequence length="679" mass="74031">MAAATPRASGLWEDMTYSRLSPHDPSGDSEGNEADSRTPLDRTIDQIGMGTYQWALLFLCGFGWMADNMWMQAIAIILPRVQRHFALPDNQIGLLSSTMFAGMMFGAVGWGTCSDLMGRSTAFNATLFFTSVFGVASSLATTFPMLCTAIFFLGSAVGGSLPTDGTLLLEHMPRGKEYLVTALSVFFSFGAVLSALVAIVFIPKNSCDPLPAPCDLDRNLGWKYELVALGLITFGMFLGRILFFRLHESPRYLVHAGRKQDALESLQMISRFNGSELALDLEDVEDIRIPPSHLLDSAFLTRNDLSSTRLFNADSEISSSPTDIKVPSATAHAGTPLSSTPPDGTESTPLTKDYSATGGSEAPLAAYAVVSATERRSFPYHSTPAAERTSFHDVTVPPSPKEEEVPTEDFYATPRPRSRSRSSRLPARHPRRDTISSVRSSLYDAADRAYWALPRSIRRPVRAWLSRFAMVLEPQWRRTTLLVWVTWWGIMLAFTMFNVYLPKLLETRRLETFAKTSSLERSLWDVVIFTIGGCPGAVLGAWLIERPGLGRRLSLAGSTLLTAMLCVGFVLAQHPIAVTATTVGISLSSSVMWAVLYGWTPEIFATEVRGTACGTASALSRVGGMIAPIVGGALLMVDPSFPVYGSIVMFVLSSICVLLIKEVDSGAGDEDKDRRAAVH</sequence>
<evidence type="ECO:0000256" key="5">
    <source>
        <dbReference type="ARBA" id="ARBA00023136"/>
    </source>
</evidence>
<dbReference type="PROSITE" id="PS50850">
    <property type="entry name" value="MFS"/>
    <property type="match status" value="1"/>
</dbReference>
<dbReference type="Proteomes" id="UP000759537">
    <property type="component" value="Unassembled WGS sequence"/>
</dbReference>
<keyword evidence="5 7" id="KW-0472">Membrane</keyword>
<feature type="transmembrane region" description="Helical" evidence="7">
    <location>
        <begin position="178"/>
        <end position="202"/>
    </location>
</feature>
<comment type="subcellular location">
    <subcellularLocation>
        <location evidence="1">Membrane</location>
        <topology evidence="1">Multi-pass membrane protein</topology>
    </subcellularLocation>
</comment>
<dbReference type="OrthoDB" id="4139357at2759"/>
<feature type="transmembrane region" description="Helical" evidence="7">
    <location>
        <begin position="553"/>
        <end position="572"/>
    </location>
</feature>
<name>A0A9P5JVS8_9AGAM</name>
<dbReference type="InterPro" id="IPR005828">
    <property type="entry name" value="MFS_sugar_transport-like"/>
</dbReference>
<evidence type="ECO:0000256" key="6">
    <source>
        <dbReference type="SAM" id="MobiDB-lite"/>
    </source>
</evidence>
<keyword evidence="10" id="KW-1185">Reference proteome</keyword>
<reference evidence="9" key="2">
    <citation type="journal article" date="2020" name="Nat. Commun.">
        <title>Large-scale genome sequencing of mycorrhizal fungi provides insights into the early evolution of symbiotic traits.</title>
        <authorList>
            <person name="Miyauchi S."/>
            <person name="Kiss E."/>
            <person name="Kuo A."/>
            <person name="Drula E."/>
            <person name="Kohler A."/>
            <person name="Sanchez-Garcia M."/>
            <person name="Morin E."/>
            <person name="Andreopoulos B."/>
            <person name="Barry K.W."/>
            <person name="Bonito G."/>
            <person name="Buee M."/>
            <person name="Carver A."/>
            <person name="Chen C."/>
            <person name="Cichocki N."/>
            <person name="Clum A."/>
            <person name="Culley D."/>
            <person name="Crous P.W."/>
            <person name="Fauchery L."/>
            <person name="Girlanda M."/>
            <person name="Hayes R.D."/>
            <person name="Keri Z."/>
            <person name="LaButti K."/>
            <person name="Lipzen A."/>
            <person name="Lombard V."/>
            <person name="Magnuson J."/>
            <person name="Maillard F."/>
            <person name="Murat C."/>
            <person name="Nolan M."/>
            <person name="Ohm R.A."/>
            <person name="Pangilinan J."/>
            <person name="Pereira M.F."/>
            <person name="Perotto S."/>
            <person name="Peter M."/>
            <person name="Pfister S."/>
            <person name="Riley R."/>
            <person name="Sitrit Y."/>
            <person name="Stielow J.B."/>
            <person name="Szollosi G."/>
            <person name="Zifcakova L."/>
            <person name="Stursova M."/>
            <person name="Spatafora J.W."/>
            <person name="Tedersoo L."/>
            <person name="Vaario L.M."/>
            <person name="Yamada A."/>
            <person name="Yan M."/>
            <person name="Wang P."/>
            <person name="Xu J."/>
            <person name="Bruns T."/>
            <person name="Baldrian P."/>
            <person name="Vilgalys R."/>
            <person name="Dunand C."/>
            <person name="Henrissat B."/>
            <person name="Grigoriev I.V."/>
            <person name="Hibbett D."/>
            <person name="Nagy L.G."/>
            <person name="Martin F.M."/>
        </authorList>
    </citation>
    <scope>NUCLEOTIDE SEQUENCE</scope>
    <source>
        <strain evidence="9">Prilba</strain>
    </source>
</reference>
<feature type="transmembrane region" description="Helical" evidence="7">
    <location>
        <begin position="643"/>
        <end position="660"/>
    </location>
</feature>
<evidence type="ECO:0000256" key="4">
    <source>
        <dbReference type="ARBA" id="ARBA00022989"/>
    </source>
</evidence>
<dbReference type="Pfam" id="PF00083">
    <property type="entry name" value="Sugar_tr"/>
    <property type="match status" value="1"/>
</dbReference>
<dbReference type="Pfam" id="PF07690">
    <property type="entry name" value="MFS_1"/>
    <property type="match status" value="1"/>
</dbReference>
<feature type="region of interest" description="Disordered" evidence="6">
    <location>
        <begin position="380"/>
        <end position="433"/>
    </location>
</feature>
<evidence type="ECO:0000256" key="2">
    <source>
        <dbReference type="ARBA" id="ARBA00022448"/>
    </source>
</evidence>
<feature type="transmembrane region" description="Helical" evidence="7">
    <location>
        <begin position="92"/>
        <end position="112"/>
    </location>
</feature>
<evidence type="ECO:0000256" key="7">
    <source>
        <dbReference type="SAM" id="Phobius"/>
    </source>
</evidence>
<dbReference type="SUPFAM" id="SSF103473">
    <property type="entry name" value="MFS general substrate transporter"/>
    <property type="match status" value="1"/>
</dbReference>
<feature type="region of interest" description="Disordered" evidence="6">
    <location>
        <begin position="317"/>
        <end position="358"/>
    </location>
</feature>
<feature type="domain" description="Major facilitator superfamily (MFS) profile" evidence="8">
    <location>
        <begin position="56"/>
        <end position="665"/>
    </location>
</feature>
<feature type="transmembrane region" description="Helical" evidence="7">
    <location>
        <begin position="132"/>
        <end position="157"/>
    </location>
</feature>
<evidence type="ECO:0000313" key="10">
    <source>
        <dbReference type="Proteomes" id="UP000759537"/>
    </source>
</evidence>
<proteinExistence type="predicted"/>
<dbReference type="PANTHER" id="PTHR23511:SF5">
    <property type="entry name" value="MAJOR FACILITATOR-TYPE TRANSPORTER HXNZ-RELATED"/>
    <property type="match status" value="1"/>
</dbReference>
<evidence type="ECO:0000313" key="9">
    <source>
        <dbReference type="EMBL" id="KAF8467548.1"/>
    </source>
</evidence>
<feature type="transmembrane region" description="Helical" evidence="7">
    <location>
        <begin position="522"/>
        <end position="544"/>
    </location>
</feature>